<feature type="compositionally biased region" description="Polar residues" evidence="7">
    <location>
        <begin position="715"/>
        <end position="726"/>
    </location>
</feature>
<evidence type="ECO:0000256" key="1">
    <source>
        <dbReference type="ARBA" id="ARBA00004123"/>
    </source>
</evidence>
<evidence type="ECO:0000259" key="9">
    <source>
        <dbReference type="Pfam" id="PF13934"/>
    </source>
</evidence>
<dbReference type="PANTHER" id="PTHR32114:SF2">
    <property type="entry name" value="ABC TRANSPORTER ABCH.3"/>
    <property type="match status" value="1"/>
</dbReference>
<feature type="region of interest" description="Disordered" evidence="7">
    <location>
        <begin position="1220"/>
        <end position="1413"/>
    </location>
</feature>
<feature type="compositionally biased region" description="Polar residues" evidence="7">
    <location>
        <begin position="465"/>
        <end position="475"/>
    </location>
</feature>
<dbReference type="PANTHER" id="PTHR32114">
    <property type="entry name" value="ABC TRANSPORTER ABCH.3"/>
    <property type="match status" value="1"/>
</dbReference>
<gene>
    <name evidence="10" type="ORF">AAT19DRAFT_12117</name>
</gene>
<feature type="compositionally biased region" description="Low complexity" evidence="7">
    <location>
        <begin position="679"/>
        <end position="689"/>
    </location>
</feature>
<keyword evidence="2" id="KW-0479">Metal-binding</keyword>
<feature type="compositionally biased region" description="Low complexity" evidence="7">
    <location>
        <begin position="965"/>
        <end position="974"/>
    </location>
</feature>
<dbReference type="InterPro" id="IPR018957">
    <property type="entry name" value="Znf_C3HC4_RING-type"/>
</dbReference>
<dbReference type="SUPFAM" id="SSF57850">
    <property type="entry name" value="RING/U-box"/>
    <property type="match status" value="1"/>
</dbReference>
<feature type="compositionally biased region" description="Basic and acidic residues" evidence="7">
    <location>
        <begin position="603"/>
        <end position="613"/>
    </location>
</feature>
<feature type="compositionally biased region" description="Low complexity" evidence="7">
    <location>
        <begin position="365"/>
        <end position="380"/>
    </location>
</feature>
<dbReference type="Proteomes" id="UP000239560">
    <property type="component" value="Unassembled WGS sequence"/>
</dbReference>
<comment type="subcellular location">
    <subcellularLocation>
        <location evidence="1">Nucleus</location>
    </subcellularLocation>
</comment>
<evidence type="ECO:0000256" key="6">
    <source>
        <dbReference type="SAM" id="Coils"/>
    </source>
</evidence>
<evidence type="ECO:0000256" key="5">
    <source>
        <dbReference type="ARBA" id="ARBA00023242"/>
    </source>
</evidence>
<feature type="region of interest" description="Disordered" evidence="7">
    <location>
        <begin position="339"/>
        <end position="380"/>
    </location>
</feature>
<feature type="domain" description="ELYS-like" evidence="9">
    <location>
        <begin position="43"/>
        <end position="269"/>
    </location>
</feature>
<dbReference type="Pfam" id="PF00097">
    <property type="entry name" value="zf-C3HC4"/>
    <property type="match status" value="1"/>
</dbReference>
<feature type="region of interest" description="Disordered" evidence="7">
    <location>
        <begin position="965"/>
        <end position="984"/>
    </location>
</feature>
<feature type="region of interest" description="Disordered" evidence="7">
    <location>
        <begin position="879"/>
        <end position="931"/>
    </location>
</feature>
<keyword evidence="5" id="KW-0539">Nucleus</keyword>
<dbReference type="OrthoDB" id="20729at2759"/>
<feature type="compositionally biased region" description="Basic and acidic residues" evidence="7">
    <location>
        <begin position="522"/>
        <end position="547"/>
    </location>
</feature>
<feature type="region of interest" description="Disordered" evidence="7">
    <location>
        <begin position="464"/>
        <end position="811"/>
    </location>
</feature>
<evidence type="ECO:0000313" key="11">
    <source>
        <dbReference type="Proteomes" id="UP000239560"/>
    </source>
</evidence>
<feature type="coiled-coil region" evidence="6">
    <location>
        <begin position="1141"/>
        <end position="1214"/>
    </location>
</feature>
<name>A0A2T0AFB4_RHOTO</name>
<evidence type="ECO:0000256" key="2">
    <source>
        <dbReference type="ARBA" id="ARBA00022723"/>
    </source>
</evidence>
<evidence type="ECO:0000313" key="10">
    <source>
        <dbReference type="EMBL" id="PRQ76699.1"/>
    </source>
</evidence>
<feature type="compositionally biased region" description="Low complexity" evidence="7">
    <location>
        <begin position="1397"/>
        <end position="1412"/>
    </location>
</feature>
<comment type="caution">
    <text evidence="10">The sequence shown here is derived from an EMBL/GenBank/DDBJ whole genome shotgun (WGS) entry which is preliminary data.</text>
</comment>
<dbReference type="GO" id="GO:0008270">
    <property type="term" value="F:zinc ion binding"/>
    <property type="evidence" value="ECO:0007669"/>
    <property type="project" value="UniProtKB-KW"/>
</dbReference>
<dbReference type="Gene3D" id="3.30.40.10">
    <property type="entry name" value="Zinc/RING finger domain, C3HC4 (zinc finger)"/>
    <property type="match status" value="1"/>
</dbReference>
<feature type="compositionally biased region" description="Acidic residues" evidence="7">
    <location>
        <begin position="1295"/>
        <end position="1307"/>
    </location>
</feature>
<keyword evidence="3" id="KW-0863">Zinc-finger</keyword>
<evidence type="ECO:0000259" key="8">
    <source>
        <dbReference type="Pfam" id="PF00097"/>
    </source>
</evidence>
<protein>
    <submittedName>
        <fullName evidence="10">Proteophosphoglycan ppg4</fullName>
    </submittedName>
</protein>
<feature type="compositionally biased region" description="Polar residues" evidence="7">
    <location>
        <begin position="353"/>
        <end position="364"/>
    </location>
</feature>
<feature type="compositionally biased region" description="Low complexity" evidence="7">
    <location>
        <begin position="548"/>
        <end position="563"/>
    </location>
</feature>
<feature type="coiled-coil region" evidence="6">
    <location>
        <begin position="1029"/>
        <end position="1086"/>
    </location>
</feature>
<feature type="domain" description="Zinc finger C3HC4 RING-type" evidence="8">
    <location>
        <begin position="817"/>
        <end position="844"/>
    </location>
</feature>
<feature type="compositionally biased region" description="Basic and acidic residues" evidence="7">
    <location>
        <begin position="693"/>
        <end position="709"/>
    </location>
</feature>
<dbReference type="GO" id="GO:0005634">
    <property type="term" value="C:nucleus"/>
    <property type="evidence" value="ECO:0007669"/>
    <property type="project" value="UniProtKB-SubCell"/>
</dbReference>
<proteinExistence type="predicted"/>
<feature type="compositionally biased region" description="Low complexity" evidence="7">
    <location>
        <begin position="1345"/>
        <end position="1363"/>
    </location>
</feature>
<feature type="compositionally biased region" description="Basic and acidic residues" evidence="7">
    <location>
        <begin position="1308"/>
        <end position="1324"/>
    </location>
</feature>
<dbReference type="InterPro" id="IPR013083">
    <property type="entry name" value="Znf_RING/FYVE/PHD"/>
</dbReference>
<accession>A0A2T0AFB4</accession>
<feature type="compositionally biased region" description="Basic and acidic residues" evidence="7">
    <location>
        <begin position="1281"/>
        <end position="1294"/>
    </location>
</feature>
<organism evidence="10 11">
    <name type="scientific">Rhodotorula toruloides</name>
    <name type="common">Yeast</name>
    <name type="synonym">Rhodosporidium toruloides</name>
    <dbReference type="NCBI Taxonomy" id="5286"/>
    <lineage>
        <taxon>Eukaryota</taxon>
        <taxon>Fungi</taxon>
        <taxon>Dikarya</taxon>
        <taxon>Basidiomycota</taxon>
        <taxon>Pucciniomycotina</taxon>
        <taxon>Microbotryomycetes</taxon>
        <taxon>Sporidiobolales</taxon>
        <taxon>Sporidiobolaceae</taxon>
        <taxon>Rhodotorula</taxon>
    </lineage>
</organism>
<keyword evidence="4" id="KW-0862">Zinc</keyword>
<reference evidence="10 11" key="1">
    <citation type="journal article" date="2018" name="Elife">
        <title>Functional genomics of lipid metabolism in the oleaginous yeast Rhodosporidium toruloides.</title>
        <authorList>
            <person name="Coradetti S.T."/>
            <person name="Pinel D."/>
            <person name="Geiselman G."/>
            <person name="Ito M."/>
            <person name="Mondo S."/>
            <person name="Reilly M.C."/>
            <person name="Cheng Y.F."/>
            <person name="Bauer S."/>
            <person name="Grigoriev I."/>
            <person name="Gladden J.M."/>
            <person name="Simmons B.A."/>
            <person name="Brem R."/>
            <person name="Arkin A.P."/>
            <person name="Skerker J.M."/>
        </authorList>
    </citation>
    <scope>NUCLEOTIDE SEQUENCE [LARGE SCALE GENOMIC DNA]</scope>
    <source>
        <strain evidence="10 11">NBRC 0880</strain>
    </source>
</reference>
<evidence type="ECO:0000256" key="4">
    <source>
        <dbReference type="ARBA" id="ARBA00022833"/>
    </source>
</evidence>
<keyword evidence="6" id="KW-0175">Coiled coil</keyword>
<sequence length="1439" mass="157624">MATPAHSFVLVDPLAHSTQGTPPVDTELVQRILEHRRRQPDQQLFIDHLLQLAEPEGFLQYPPTDDAEFSQLSSRLAALSASSTGLTARSCLYYLSLAFSPSAEAAAAVAKDLLLPPAFRLSIRAFHALDSGDYRAAVRLLADPRVTPDFVPRTLAILSTLPEPSERAELVLSYWRLARIDLAAYGKDEVKCVLKALCAPERARGVAEAWSLAREWREEGERAELAKTVLETCFGDNHTGHPLGSHLSALLVLPFTTSEDALATSFCSSPPSPLPITLTVDWRLSKLIAESRPVDALRFWSSVRKSGKKGLELSQDRDRLLKAVEANLTSVQKASLELDTSSAPSAGAGKQGEATSGSTATLSQPAWAPAPAPAVSTPQPAARTINAARLAQLPPPPAAAPTASEVPLSASPFIRNPAASASQNGQGAVLRALEVATPKKASATPVKPVAPAPVSPFAFPPSAPSISGSAQSESTLAPPASPKPTLTGFGSVRQTPARTPAQGPRRLMPLTPPSASEDEEMRDARQESPKRKENGKDEKDEFARRAALDPAIARTIAAAAEPSSPKPAPPSTAKRVSRRSAPARGGAGARGDKRRAVQGQPPNEDRVDEERTVRLPPGAFPGQSEDEHGEEDEQPAQQGKKRASRGKSSSQPAQQTLARRMTRSRASTVEPASPPPQNTTTRRSTRASSVQPERQEQKQPEMREVERTPVRRSSRLSGQPQQGTARKSTRGRSRIEEESGKPSLLARSSFPAELTSRSSKASEVGGCLPCPTRPDVPLTDLATSSPHTPNTSTSPRTRRRQPSDSCPPGRIGRDFVAITDCGHVYHQSCLETWYHTSNEKGCPMRCEYLNVKRDKPGRSLNSRLQEPLPFLTIFPTYDKGDALSSDQPAPPEEANEPVRKKRKLKVRAVPDDEGEEAQTESEASQDAAGMDEVTRLRNQLREAMNTVREQRQALASVGATVNELRAAASASQQQARRRRPPPDDFDFYVSSEEEFSDYDYEDDWTAFARRHPYGREYDEEGKCKRCGAAHDAEDELEDLRSAVEAYEEDKETAVSAEEYARLEERLASLQTRHNELSAKYNELDNDFRTEKIAWRDEKQKLMTQLRESGDSGQEMIKELQAEVDRRDREILHINASIDGIRQVAQDQVQAAQRQVQRAETSASEARVAAKQSVREAEAKLKQEEEKRRRVEGANKRYEADLARLKKKIAELRAKRGIVATDSDAEESPPADNFSTSFPSRQFKRTASSRSYRSPSPPSDGPTFKVNNNSKLLASPTKKWHERTPMDECEVSREYSDDEDDELEYADEDTMRAAAREEQRLREMENEVPARPTREHQDDSSDVEIVESSYFASSAAKAKQKAPARPLSAHNSLPNASASASSARLGTNQPSPFPSLVPAKTAAAPPKKQALAKSCSDKWLPSFASSHVVQTGPKRSVKRR</sequence>
<feature type="compositionally biased region" description="Low complexity" evidence="7">
    <location>
        <begin position="783"/>
        <end position="795"/>
    </location>
</feature>
<evidence type="ECO:0000256" key="7">
    <source>
        <dbReference type="SAM" id="MobiDB-lite"/>
    </source>
</evidence>
<dbReference type="Pfam" id="PF13934">
    <property type="entry name" value="ELYS"/>
    <property type="match status" value="1"/>
</dbReference>
<evidence type="ECO:0000256" key="3">
    <source>
        <dbReference type="ARBA" id="ARBA00022771"/>
    </source>
</evidence>
<dbReference type="EMBL" id="LCTV02000002">
    <property type="protein sequence ID" value="PRQ76699.1"/>
    <property type="molecule type" value="Genomic_DNA"/>
</dbReference>
<dbReference type="InterPro" id="IPR025151">
    <property type="entry name" value="ELYS_dom"/>
</dbReference>